<accession>A0A3G3JX21</accession>
<keyword evidence="3" id="KW-1185">Reference proteome</keyword>
<dbReference type="InterPro" id="IPR018764">
    <property type="entry name" value="RskA_C"/>
</dbReference>
<protein>
    <recommendedName>
        <fullName evidence="1">Anti-sigma K factor RskA C-terminal domain-containing protein</fullName>
    </recommendedName>
</protein>
<dbReference type="EMBL" id="CP033433">
    <property type="protein sequence ID" value="AYQ72793.1"/>
    <property type="molecule type" value="Genomic_DNA"/>
</dbReference>
<evidence type="ECO:0000259" key="1">
    <source>
        <dbReference type="Pfam" id="PF10099"/>
    </source>
</evidence>
<sequence>MGFPTCAKRWNGWAGRNRGRGETMNERDCGVPEERWADWHLKKLPADTAEAMARHLAVCPACRISHRQWGEWLGARDDLADGGSAFAGSPMPSERVRRSLRRAVWRSGLRTKWAGKRAEYAGAAAMVLVLAAAILLRELPRTADGEAARNETLAPVQYARLHQPEVVALMERPDTRVYSVKPAFAPEAPDSSVRKKVTVWVNGQTQEMFILFDGMLPADSRDVQAWGSVKEGFTNLGLLEFHQAQGHLYSHSQVLPQVEELAFTIEPKGGSDHPTVPETAHIRLAGEGDEAAE</sequence>
<dbReference type="AlphaFoldDB" id="A0A3G3JX21"/>
<dbReference type="KEGG" id="coh:EAV92_09595"/>
<evidence type="ECO:0000313" key="2">
    <source>
        <dbReference type="EMBL" id="AYQ72793.1"/>
    </source>
</evidence>
<proteinExistence type="predicted"/>
<name>A0A3G3JX21_9BACL</name>
<dbReference type="Pfam" id="PF10099">
    <property type="entry name" value="RskA_C"/>
    <property type="match status" value="1"/>
</dbReference>
<organism evidence="2 3">
    <name type="scientific">Cohnella candidum</name>
    <dbReference type="NCBI Taxonomy" id="2674991"/>
    <lineage>
        <taxon>Bacteria</taxon>
        <taxon>Bacillati</taxon>
        <taxon>Bacillota</taxon>
        <taxon>Bacilli</taxon>
        <taxon>Bacillales</taxon>
        <taxon>Paenibacillaceae</taxon>
        <taxon>Cohnella</taxon>
    </lineage>
</organism>
<gene>
    <name evidence="2" type="ORF">EAV92_09595</name>
</gene>
<dbReference type="Proteomes" id="UP000269097">
    <property type="component" value="Chromosome"/>
</dbReference>
<feature type="domain" description="Anti-sigma K factor RskA C-terminal" evidence="1">
    <location>
        <begin position="121"/>
        <end position="278"/>
    </location>
</feature>
<reference evidence="2 3" key="1">
    <citation type="submission" date="2018-10" db="EMBL/GenBank/DDBJ databases">
        <title>Genome Sequence of Cohnella sp.</title>
        <authorList>
            <person name="Srinivasan S."/>
            <person name="Kim M.K."/>
        </authorList>
    </citation>
    <scope>NUCLEOTIDE SEQUENCE [LARGE SCALE GENOMIC DNA]</scope>
    <source>
        <strain evidence="2 3">18JY8-7</strain>
    </source>
</reference>
<dbReference type="GO" id="GO:0005886">
    <property type="term" value="C:plasma membrane"/>
    <property type="evidence" value="ECO:0007669"/>
    <property type="project" value="InterPro"/>
</dbReference>
<evidence type="ECO:0000313" key="3">
    <source>
        <dbReference type="Proteomes" id="UP000269097"/>
    </source>
</evidence>